<gene>
    <name evidence="3" type="ORF">TorRG33x02_083510</name>
</gene>
<reference evidence="4" key="1">
    <citation type="submission" date="2016-06" db="EMBL/GenBank/DDBJ databases">
        <title>Parallel loss of symbiosis genes in relatives of nitrogen-fixing non-legume Parasponia.</title>
        <authorList>
            <person name="Van Velzen R."/>
            <person name="Holmer R."/>
            <person name="Bu F."/>
            <person name="Rutten L."/>
            <person name="Van Zeijl A."/>
            <person name="Liu W."/>
            <person name="Santuari L."/>
            <person name="Cao Q."/>
            <person name="Sharma T."/>
            <person name="Shen D."/>
            <person name="Roswanjaya Y."/>
            <person name="Wardhani T."/>
            <person name="Kalhor M.S."/>
            <person name="Jansen J."/>
            <person name="Van den Hoogen J."/>
            <person name="Gungor B."/>
            <person name="Hartog M."/>
            <person name="Hontelez J."/>
            <person name="Verver J."/>
            <person name="Yang W.-C."/>
            <person name="Schijlen E."/>
            <person name="Repin R."/>
            <person name="Schilthuizen M."/>
            <person name="Schranz E."/>
            <person name="Heidstra R."/>
            <person name="Miyata K."/>
            <person name="Fedorova E."/>
            <person name="Kohlen W."/>
            <person name="Bisseling T."/>
            <person name="Smit S."/>
            <person name="Geurts R."/>
        </authorList>
    </citation>
    <scope>NUCLEOTIDE SEQUENCE [LARGE SCALE GENOMIC DNA]</scope>
    <source>
        <strain evidence="4">cv. RG33-2</strain>
    </source>
</reference>
<dbReference type="Pfam" id="PF16455">
    <property type="entry name" value="UBD"/>
    <property type="match status" value="1"/>
</dbReference>
<feature type="compositionally biased region" description="Basic residues" evidence="1">
    <location>
        <begin position="16"/>
        <end position="25"/>
    </location>
</feature>
<dbReference type="OrthoDB" id="1640476at2759"/>
<dbReference type="InParanoid" id="A0A2P5FDG6"/>
<dbReference type="EMBL" id="JXTC01000042">
    <property type="protein sequence ID" value="PON95828.1"/>
    <property type="molecule type" value="Genomic_DNA"/>
</dbReference>
<accession>A0A2P5FDG6</accession>
<dbReference type="InterPro" id="IPR032752">
    <property type="entry name" value="DC-UbP/UBTD2_N"/>
</dbReference>
<organism evidence="3 4">
    <name type="scientific">Trema orientale</name>
    <name type="common">Charcoal tree</name>
    <name type="synonym">Celtis orientalis</name>
    <dbReference type="NCBI Taxonomy" id="63057"/>
    <lineage>
        <taxon>Eukaryota</taxon>
        <taxon>Viridiplantae</taxon>
        <taxon>Streptophyta</taxon>
        <taxon>Embryophyta</taxon>
        <taxon>Tracheophyta</taxon>
        <taxon>Spermatophyta</taxon>
        <taxon>Magnoliopsida</taxon>
        <taxon>eudicotyledons</taxon>
        <taxon>Gunneridae</taxon>
        <taxon>Pentapetalae</taxon>
        <taxon>rosids</taxon>
        <taxon>fabids</taxon>
        <taxon>Rosales</taxon>
        <taxon>Cannabaceae</taxon>
        <taxon>Trema</taxon>
    </lineage>
</organism>
<evidence type="ECO:0000313" key="4">
    <source>
        <dbReference type="Proteomes" id="UP000237000"/>
    </source>
</evidence>
<feature type="domain" description="DC-UbP/UBTD2 N-terminal" evidence="2">
    <location>
        <begin position="15"/>
        <end position="113"/>
    </location>
</feature>
<dbReference type="Proteomes" id="UP000237000">
    <property type="component" value="Unassembled WGS sequence"/>
</dbReference>
<dbReference type="InterPro" id="IPR038169">
    <property type="entry name" value="DC-UbP/UBTD2_N_sf"/>
</dbReference>
<dbReference type="FunCoup" id="A0A2P5FDG6">
    <property type="interactions" value="965"/>
</dbReference>
<proteinExistence type="predicted"/>
<name>A0A2P5FDG6_TREOI</name>
<feature type="region of interest" description="Disordered" evidence="1">
    <location>
        <begin position="1"/>
        <end position="28"/>
    </location>
</feature>
<evidence type="ECO:0000313" key="3">
    <source>
        <dbReference type="EMBL" id="PON95828.1"/>
    </source>
</evidence>
<evidence type="ECO:0000256" key="1">
    <source>
        <dbReference type="SAM" id="MobiDB-lite"/>
    </source>
</evidence>
<comment type="caution">
    <text evidence="3">The sequence shown here is derived from an EMBL/GenBank/DDBJ whole genome shotgun (WGS) entry which is preliminary data.</text>
</comment>
<dbReference type="Gene3D" id="1.20.225.20">
    <property type="entry name" value="Ub domain-containing protein, DC-UbP/UBTD2, N-terminal domain"/>
    <property type="match status" value="1"/>
</dbReference>
<dbReference type="AlphaFoldDB" id="A0A2P5FDG6"/>
<protein>
    <submittedName>
        <fullName evidence="3">Ubiquitin-binding domain containing protein</fullName>
    </submittedName>
</protein>
<dbReference type="InterPro" id="IPR039869">
    <property type="entry name" value="UBTD1/2"/>
</dbReference>
<dbReference type="PANTHER" id="PTHR13609">
    <property type="entry name" value="UBIQUITIN DOMAIN CONTAINING 1 PROTEIN-RELATED"/>
    <property type="match status" value="1"/>
</dbReference>
<evidence type="ECO:0000259" key="2">
    <source>
        <dbReference type="Pfam" id="PF16455"/>
    </source>
</evidence>
<feature type="compositionally biased region" description="Polar residues" evidence="1">
    <location>
        <begin position="1"/>
        <end position="12"/>
    </location>
</feature>
<keyword evidence="4" id="KW-1185">Reference proteome</keyword>
<sequence length="114" mass="12910">MGCVGSSQTKGDGNTKKIRKPRRWRHTEPITRAQLERMRDEFWDTAPHYGGRREIWDALKAAAEAELTMAQAIVDSAGIIVQNSDLTLCYDERGARYELPAYVLSEPTNLVRDS</sequence>